<dbReference type="PANTHER" id="PTHR17453">
    <property type="entry name" value="SIGNAL RECOGNITION PARTICLE 19 KD PROTEIN"/>
    <property type="match status" value="1"/>
</dbReference>
<dbReference type="Pfam" id="PF01922">
    <property type="entry name" value="SRP19"/>
    <property type="match status" value="1"/>
</dbReference>
<name>A0ABQ8F7C8_9FUNG</name>
<evidence type="ECO:0000256" key="4">
    <source>
        <dbReference type="ARBA" id="ARBA00023274"/>
    </source>
</evidence>
<dbReference type="InterPro" id="IPR036521">
    <property type="entry name" value="SRP19-like_sf"/>
</dbReference>
<dbReference type="PANTHER" id="PTHR17453:SF0">
    <property type="entry name" value="SIGNAL RECOGNITION PARTICLE 19 KDA PROTEIN"/>
    <property type="match status" value="1"/>
</dbReference>
<keyword evidence="4" id="KW-0687">Ribonucleoprotein</keyword>
<dbReference type="Gene3D" id="3.30.56.30">
    <property type="entry name" value="Signal recognition particle, SRP19-like subunit"/>
    <property type="match status" value="1"/>
</dbReference>
<feature type="region of interest" description="Disordered" evidence="5">
    <location>
        <begin position="173"/>
        <end position="223"/>
    </location>
</feature>
<dbReference type="SUPFAM" id="SSF69695">
    <property type="entry name" value="SRP19"/>
    <property type="match status" value="1"/>
</dbReference>
<dbReference type="Proteomes" id="UP001648503">
    <property type="component" value="Unassembled WGS sequence"/>
</dbReference>
<organism evidence="6 7">
    <name type="scientific">Batrachochytrium salamandrivorans</name>
    <dbReference type="NCBI Taxonomy" id="1357716"/>
    <lineage>
        <taxon>Eukaryota</taxon>
        <taxon>Fungi</taxon>
        <taxon>Fungi incertae sedis</taxon>
        <taxon>Chytridiomycota</taxon>
        <taxon>Chytridiomycota incertae sedis</taxon>
        <taxon>Chytridiomycetes</taxon>
        <taxon>Rhizophydiales</taxon>
        <taxon>Rhizophydiales incertae sedis</taxon>
        <taxon>Batrachochytrium</taxon>
    </lineage>
</organism>
<evidence type="ECO:0000313" key="7">
    <source>
        <dbReference type="Proteomes" id="UP001648503"/>
    </source>
</evidence>
<keyword evidence="7" id="KW-1185">Reference proteome</keyword>
<sequence length="223" mass="24557">MGNYDDDIDNMDYDLPEDLLVPATEFSTHKGRHPPPQVVSQGADPRVKEAAKKWTCLYPVYIDQSKSWHEGRRVAKHLATKDPAAMYMADAIQRLGLAAMVEPDRRHPRDAFTFGRIKVQLRTPQGVPINPLYANKRALLIKIASMLPECAEALNQSDPRLAAIAAASRSELSKNVQDIAQTKPQKNAAIAGPSQFVSENTSSASKESAAPLPSSKSSKKKRR</sequence>
<protein>
    <recommendedName>
        <fullName evidence="8">Signal recognition particle, SRP19 subunit</fullName>
    </recommendedName>
</protein>
<comment type="caution">
    <text evidence="6">The sequence shown here is derived from an EMBL/GenBank/DDBJ whole genome shotgun (WGS) entry which is preliminary data.</text>
</comment>
<evidence type="ECO:0000256" key="2">
    <source>
        <dbReference type="ARBA" id="ARBA00022490"/>
    </source>
</evidence>
<dbReference type="EMBL" id="JAFCIX010000354">
    <property type="protein sequence ID" value="KAH6593496.1"/>
    <property type="molecule type" value="Genomic_DNA"/>
</dbReference>
<keyword evidence="3" id="KW-0733">Signal recognition particle</keyword>
<keyword evidence="2" id="KW-0963">Cytoplasm</keyword>
<dbReference type="InterPro" id="IPR002778">
    <property type="entry name" value="Signal_recog_particle_SRP19"/>
</dbReference>
<feature type="compositionally biased region" description="Low complexity" evidence="5">
    <location>
        <begin position="202"/>
        <end position="216"/>
    </location>
</feature>
<accession>A0ABQ8F7C8</accession>
<gene>
    <name evidence="6" type="ORF">BASA50_007306</name>
</gene>
<evidence type="ECO:0000256" key="1">
    <source>
        <dbReference type="ARBA" id="ARBA00004496"/>
    </source>
</evidence>
<proteinExistence type="predicted"/>
<evidence type="ECO:0000256" key="3">
    <source>
        <dbReference type="ARBA" id="ARBA00023135"/>
    </source>
</evidence>
<evidence type="ECO:0008006" key="8">
    <source>
        <dbReference type="Google" id="ProtNLM"/>
    </source>
</evidence>
<evidence type="ECO:0000256" key="5">
    <source>
        <dbReference type="SAM" id="MobiDB-lite"/>
    </source>
</evidence>
<reference evidence="6 7" key="1">
    <citation type="submission" date="2021-02" db="EMBL/GenBank/DDBJ databases">
        <title>Variation within the Batrachochytrium salamandrivorans European outbreak.</title>
        <authorList>
            <person name="Kelly M."/>
            <person name="Pasmans F."/>
            <person name="Shea T.P."/>
            <person name="Munoz J.F."/>
            <person name="Carranza S."/>
            <person name="Cuomo C.A."/>
            <person name="Martel A."/>
        </authorList>
    </citation>
    <scope>NUCLEOTIDE SEQUENCE [LARGE SCALE GENOMIC DNA]</scope>
    <source>
        <strain evidence="6 7">AMFP18/2</strain>
    </source>
</reference>
<evidence type="ECO:0000313" key="6">
    <source>
        <dbReference type="EMBL" id="KAH6593496.1"/>
    </source>
</evidence>
<feature type="compositionally biased region" description="Polar residues" evidence="5">
    <location>
        <begin position="173"/>
        <end position="185"/>
    </location>
</feature>
<comment type="subcellular location">
    <subcellularLocation>
        <location evidence="1">Cytoplasm</location>
    </subcellularLocation>
</comment>